<protein>
    <submittedName>
        <fullName evidence="1">Uncharacterized protein</fullName>
    </submittedName>
</protein>
<organism evidence="1 4">
    <name type="scientific">Parabacteroides merdae</name>
    <dbReference type="NCBI Taxonomy" id="46503"/>
    <lineage>
        <taxon>Bacteria</taxon>
        <taxon>Pseudomonadati</taxon>
        <taxon>Bacteroidota</taxon>
        <taxon>Bacteroidia</taxon>
        <taxon>Bacteroidales</taxon>
        <taxon>Tannerellaceae</taxon>
        <taxon>Parabacteroides</taxon>
    </lineage>
</organism>
<proteinExistence type="predicted"/>
<name>A0A4Q5CH82_9BACT</name>
<dbReference type="Proteomes" id="UP000437446">
    <property type="component" value="Unassembled WGS sequence"/>
</dbReference>
<reference evidence="3 4" key="1">
    <citation type="journal article" date="2019" name="Nat. Med.">
        <title>A library of human gut bacterial isolates paired with longitudinal multiomics data enables mechanistic microbiome research.</title>
        <authorList>
            <person name="Poyet M."/>
            <person name="Groussin M."/>
            <person name="Gibbons S.M."/>
            <person name="Avila-Pacheco J."/>
            <person name="Jiang X."/>
            <person name="Kearney S.M."/>
            <person name="Perrotta A.R."/>
            <person name="Berdy B."/>
            <person name="Zhao S."/>
            <person name="Lieberman T.D."/>
            <person name="Swanson P.K."/>
            <person name="Smith M."/>
            <person name="Roesemann S."/>
            <person name="Alexander J.E."/>
            <person name="Rich S.A."/>
            <person name="Livny J."/>
            <person name="Vlamakis H."/>
            <person name="Clish C."/>
            <person name="Bullock K."/>
            <person name="Deik A."/>
            <person name="Scott J."/>
            <person name="Pierce K.A."/>
            <person name="Xavier R.J."/>
            <person name="Alm E.J."/>
        </authorList>
    </citation>
    <scope>NUCLEOTIDE SEQUENCE [LARGE SCALE GENOMIC DNA]</scope>
    <source>
        <strain evidence="1 4">BIOML-A25</strain>
        <strain evidence="2 3">BIOML-A29</strain>
    </source>
</reference>
<dbReference type="AlphaFoldDB" id="A0A4Q5CH82"/>
<accession>A0A4Q5CH82</accession>
<evidence type="ECO:0000313" key="3">
    <source>
        <dbReference type="Proteomes" id="UP000434916"/>
    </source>
</evidence>
<dbReference type="Proteomes" id="UP000434916">
    <property type="component" value="Unassembled WGS sequence"/>
</dbReference>
<dbReference type="EMBL" id="WNCR01000004">
    <property type="protein sequence ID" value="MTU29759.1"/>
    <property type="molecule type" value="Genomic_DNA"/>
</dbReference>
<dbReference type="EMBL" id="WNCN01000032">
    <property type="protein sequence ID" value="MTU41268.1"/>
    <property type="molecule type" value="Genomic_DNA"/>
</dbReference>
<gene>
    <name evidence="1" type="ORF">GMD66_11200</name>
    <name evidence="2" type="ORF">GMD82_17830</name>
</gene>
<evidence type="ECO:0000313" key="2">
    <source>
        <dbReference type="EMBL" id="MTU41268.1"/>
    </source>
</evidence>
<comment type="caution">
    <text evidence="1">The sequence shown here is derived from an EMBL/GenBank/DDBJ whole genome shotgun (WGS) entry which is preliminary data.</text>
</comment>
<sequence length="120" mass="13674">MKKYIHVTSEDRQFLAKAFNVSSVTVWKALRFEQDTDTIRRIQKAARERGGIVMAVAPVMETLHDHDNVIRQYFPNGALLEISKNDSTGVVTYKGEEVRHYDNVTFSNIDSIQNFAAALK</sequence>
<evidence type="ECO:0000313" key="4">
    <source>
        <dbReference type="Proteomes" id="UP000437446"/>
    </source>
</evidence>
<keyword evidence="3" id="KW-1185">Reference proteome</keyword>
<evidence type="ECO:0000313" key="1">
    <source>
        <dbReference type="EMBL" id="MTU29759.1"/>
    </source>
</evidence>
<dbReference type="RefSeq" id="WP_008675524.1">
    <property type="nucleotide sequence ID" value="NZ_JADNDR010000006.1"/>
</dbReference>